<dbReference type="PANTHER" id="PTHR22702">
    <property type="entry name" value="PROTEASE-ASSOCIATED DOMAIN-CONTAINING PROTEIN"/>
    <property type="match status" value="1"/>
</dbReference>
<dbReference type="SMART" id="SM00179">
    <property type="entry name" value="EGF_CA"/>
    <property type="match status" value="1"/>
</dbReference>
<dbReference type="FunFam" id="3.50.30.30:FF:000001">
    <property type="entry name" value="Vacuolar-sorting receptor 1"/>
    <property type="match status" value="1"/>
</dbReference>
<keyword evidence="4" id="KW-0245">EGF-like domain</keyword>
<evidence type="ECO:0000259" key="17">
    <source>
        <dbReference type="SMART" id="SM00179"/>
    </source>
</evidence>
<keyword evidence="14" id="KW-0325">Glycoprotein</keyword>
<dbReference type="InterPro" id="IPR003137">
    <property type="entry name" value="PA_domain"/>
</dbReference>
<dbReference type="InterPro" id="IPR046450">
    <property type="entry name" value="PA_dom_sf"/>
</dbReference>
<evidence type="ECO:0000313" key="19">
    <source>
        <dbReference type="Proteomes" id="UP001327560"/>
    </source>
</evidence>
<keyword evidence="10 15" id="KW-1133">Transmembrane helix</keyword>
<evidence type="ECO:0000256" key="3">
    <source>
        <dbReference type="ARBA" id="ARBA00022448"/>
    </source>
</evidence>
<feature type="chain" id="PRO_5042854077" description="EGF-like calcium-binding domain-containing protein" evidence="16">
    <location>
        <begin position="25"/>
        <end position="627"/>
    </location>
</feature>
<evidence type="ECO:0000256" key="8">
    <source>
        <dbReference type="ARBA" id="ARBA00022837"/>
    </source>
</evidence>
<evidence type="ECO:0000313" key="18">
    <source>
        <dbReference type="EMBL" id="WOL16481.1"/>
    </source>
</evidence>
<reference evidence="18 19" key="1">
    <citation type="submission" date="2023-10" db="EMBL/GenBank/DDBJ databases">
        <title>Chromosome-scale genome assembly provides insights into flower coloration mechanisms of Canna indica.</title>
        <authorList>
            <person name="Li C."/>
        </authorList>
    </citation>
    <scope>NUCLEOTIDE SEQUENCE [LARGE SCALE GENOMIC DNA]</scope>
    <source>
        <tissue evidence="18">Flower</tissue>
    </source>
</reference>
<dbReference type="Gene3D" id="2.10.25.10">
    <property type="entry name" value="Laminin"/>
    <property type="match status" value="1"/>
</dbReference>
<name>A0AAQ3L1L6_9LILI</name>
<dbReference type="InterPro" id="IPR001881">
    <property type="entry name" value="EGF-like_Ca-bd_dom"/>
</dbReference>
<evidence type="ECO:0000256" key="11">
    <source>
        <dbReference type="ARBA" id="ARBA00023034"/>
    </source>
</evidence>
<dbReference type="EMBL" id="CP136897">
    <property type="protein sequence ID" value="WOL16481.1"/>
    <property type="molecule type" value="Genomic_DNA"/>
</dbReference>
<evidence type="ECO:0000256" key="15">
    <source>
        <dbReference type="SAM" id="Phobius"/>
    </source>
</evidence>
<dbReference type="SUPFAM" id="SSF52025">
    <property type="entry name" value="PA domain"/>
    <property type="match status" value="1"/>
</dbReference>
<comment type="subcellular location">
    <subcellularLocation>
        <location evidence="1">Golgi apparatus membrane</location>
    </subcellularLocation>
</comment>
<evidence type="ECO:0000256" key="5">
    <source>
        <dbReference type="ARBA" id="ARBA00022692"/>
    </source>
</evidence>
<dbReference type="PROSITE" id="PS01187">
    <property type="entry name" value="EGF_CA"/>
    <property type="match status" value="1"/>
</dbReference>
<dbReference type="GO" id="GO:0015031">
    <property type="term" value="P:protein transport"/>
    <property type="evidence" value="ECO:0007669"/>
    <property type="project" value="UniProtKB-KW"/>
</dbReference>
<keyword evidence="6 16" id="KW-0732">Signal</keyword>
<comment type="similarity">
    <text evidence="2">Belongs to the VSR (BP-80) family.</text>
</comment>
<dbReference type="PANTHER" id="PTHR22702:SF4">
    <property type="entry name" value="VACUOLAR-SORTING RECEPTOR 6-LIKE"/>
    <property type="match status" value="1"/>
</dbReference>
<keyword evidence="7" id="KW-0677">Repeat</keyword>
<keyword evidence="9" id="KW-0653">Protein transport</keyword>
<dbReference type="AlphaFoldDB" id="A0AAQ3L1L6"/>
<feature type="signal peptide" evidence="16">
    <location>
        <begin position="1"/>
        <end position="24"/>
    </location>
</feature>
<evidence type="ECO:0000256" key="10">
    <source>
        <dbReference type="ARBA" id="ARBA00022989"/>
    </source>
</evidence>
<keyword evidence="8" id="KW-0106">Calcium</keyword>
<keyword evidence="12 15" id="KW-0472">Membrane</keyword>
<evidence type="ECO:0000256" key="4">
    <source>
        <dbReference type="ARBA" id="ARBA00022536"/>
    </source>
</evidence>
<feature type="transmembrane region" description="Helical" evidence="15">
    <location>
        <begin position="562"/>
        <end position="585"/>
    </location>
</feature>
<accession>A0AAQ3L1L6</accession>
<keyword evidence="3" id="KW-0813">Transport</keyword>
<keyword evidence="5 15" id="KW-0812">Transmembrane</keyword>
<evidence type="ECO:0000256" key="2">
    <source>
        <dbReference type="ARBA" id="ARBA00007038"/>
    </source>
</evidence>
<organism evidence="18 19">
    <name type="scientific">Canna indica</name>
    <name type="common">Indian-shot</name>
    <dbReference type="NCBI Taxonomy" id="4628"/>
    <lineage>
        <taxon>Eukaryota</taxon>
        <taxon>Viridiplantae</taxon>
        <taxon>Streptophyta</taxon>
        <taxon>Embryophyta</taxon>
        <taxon>Tracheophyta</taxon>
        <taxon>Spermatophyta</taxon>
        <taxon>Magnoliopsida</taxon>
        <taxon>Liliopsida</taxon>
        <taxon>Zingiberales</taxon>
        <taxon>Cannaceae</taxon>
        <taxon>Canna</taxon>
    </lineage>
</organism>
<dbReference type="InterPro" id="IPR056858">
    <property type="entry name" value="VSR_TRX"/>
</dbReference>
<dbReference type="InterPro" id="IPR018097">
    <property type="entry name" value="EGF_Ca-bd_CS"/>
</dbReference>
<keyword evidence="19" id="KW-1185">Reference proteome</keyword>
<keyword evidence="11" id="KW-0333">Golgi apparatus</keyword>
<evidence type="ECO:0000256" key="1">
    <source>
        <dbReference type="ARBA" id="ARBA00004394"/>
    </source>
</evidence>
<dbReference type="Proteomes" id="UP001327560">
    <property type="component" value="Chromosome 8"/>
</dbReference>
<dbReference type="Gene3D" id="3.50.30.30">
    <property type="match status" value="1"/>
</dbReference>
<sequence length="627" mass="69721">MASLWGQLGVLMMLLAAAVSSASARFIVEKESISVVSPVSLRGRHDAAIANFGVPDYGGTLTGVVVYPEKGRDGCSAFDGEPFKSKSRRPVILLVDRGGCYFALKAYNGQQAGAAAIIVADSINEPLITMDAPEEEFADFDLTKINIPSALITQSFGKDLKEVLKDAGGEVVVKMDWRESMPNPDKRVEYQLWTNSNDECGGRCDEQMEFIKNFKGNAQLLERGGFTRFTPHYLTWFCPELFRHSQQCRVQCINSGRYCAPDPERNFNKGYNGKDVVVENLRQLCVHQVANETGQPWIWWDFVTDYHVRCSMREEKYSKKCAEQVVESLGLSLDKILKCMGDTEADAENDVLRKQQELRIGHGSRGDISILPTLVINNVQYRGKLERTAVLKAICAGFKESTEPIVCLNPDIETNQCLRSNGGCWKDSKLNVTACKDTFRGRICECPAVNNVQLVGDGYNFCTAVGPGRCEINNGGCWSETKDGQTFSACQDSELIGCRCPDGFHGDGHQCEDINECKDKIACQCPECSCKNKWGGYDCNCKGNLLYIKSQDTCISKNLSTFGWFMIVFALACVVCAAVAAYLFYKYRLRSYMDSEIMAVMSQYMPLDNQLNKETQPLREGTSAPAF</sequence>
<dbReference type="Pfam" id="PF25011">
    <property type="entry name" value="VSR_TRX"/>
    <property type="match status" value="1"/>
</dbReference>
<proteinExistence type="inferred from homology"/>
<evidence type="ECO:0000256" key="14">
    <source>
        <dbReference type="ARBA" id="ARBA00023180"/>
    </source>
</evidence>
<evidence type="ECO:0000256" key="13">
    <source>
        <dbReference type="ARBA" id="ARBA00023157"/>
    </source>
</evidence>
<dbReference type="GO" id="GO:0005509">
    <property type="term" value="F:calcium ion binding"/>
    <property type="evidence" value="ECO:0007669"/>
    <property type="project" value="InterPro"/>
</dbReference>
<dbReference type="Pfam" id="PF02225">
    <property type="entry name" value="PA"/>
    <property type="match status" value="1"/>
</dbReference>
<evidence type="ECO:0000256" key="16">
    <source>
        <dbReference type="SAM" id="SignalP"/>
    </source>
</evidence>
<protein>
    <recommendedName>
        <fullName evidence="17">EGF-like calcium-binding domain-containing protein</fullName>
    </recommendedName>
</protein>
<evidence type="ECO:0000256" key="12">
    <source>
        <dbReference type="ARBA" id="ARBA00023136"/>
    </source>
</evidence>
<evidence type="ECO:0000256" key="6">
    <source>
        <dbReference type="ARBA" id="ARBA00022729"/>
    </source>
</evidence>
<dbReference type="GO" id="GO:0000139">
    <property type="term" value="C:Golgi membrane"/>
    <property type="evidence" value="ECO:0007669"/>
    <property type="project" value="UniProtKB-SubCell"/>
</dbReference>
<feature type="domain" description="EGF-like calcium-binding" evidence="17">
    <location>
        <begin position="513"/>
        <end position="555"/>
    </location>
</feature>
<evidence type="ECO:0000256" key="7">
    <source>
        <dbReference type="ARBA" id="ARBA00022737"/>
    </source>
</evidence>
<keyword evidence="13" id="KW-1015">Disulfide bond</keyword>
<gene>
    <name evidence="18" type="ORF">Cni_G25268</name>
</gene>
<evidence type="ECO:0000256" key="9">
    <source>
        <dbReference type="ARBA" id="ARBA00022927"/>
    </source>
</evidence>